<dbReference type="GO" id="GO:0019886">
    <property type="term" value="P:antigen processing and presentation of exogenous peptide antigen via MHC class II"/>
    <property type="evidence" value="ECO:0007669"/>
    <property type="project" value="Ensembl"/>
</dbReference>
<dbReference type="PANTHER" id="PTHR16803">
    <property type="entry name" value="HIGH AFFINITY IMMUNOGLOBULIN EPSILON RECEPTOR GAMMA-SUBUNIT"/>
    <property type="match status" value="1"/>
</dbReference>
<dbReference type="InterPro" id="IPR021663">
    <property type="entry name" value="CD3_zeta/IgE_Fc_rcpt_gamma"/>
</dbReference>
<evidence type="ECO:0000313" key="11">
    <source>
        <dbReference type="Proteomes" id="UP000233100"/>
    </source>
</evidence>
<dbReference type="GO" id="GO:0045087">
    <property type="term" value="P:innate immune response"/>
    <property type="evidence" value="ECO:0007669"/>
    <property type="project" value="Ensembl"/>
</dbReference>
<protein>
    <submittedName>
        <fullName evidence="10">Fc epsilon receptor Ig</fullName>
    </submittedName>
</protein>
<dbReference type="GO" id="GO:0001805">
    <property type="term" value="P:positive regulation of type III hypersensitivity"/>
    <property type="evidence" value="ECO:0007669"/>
    <property type="project" value="Ensembl"/>
</dbReference>
<dbReference type="GO" id="GO:0030593">
    <property type="term" value="P:neutrophil chemotaxis"/>
    <property type="evidence" value="ECO:0007669"/>
    <property type="project" value="Ensembl"/>
</dbReference>
<dbReference type="GO" id="GO:0006911">
    <property type="term" value="P:phagocytosis, engulfment"/>
    <property type="evidence" value="ECO:0007669"/>
    <property type="project" value="Ensembl"/>
</dbReference>
<dbReference type="GO" id="GO:0019864">
    <property type="term" value="F:IgG binding"/>
    <property type="evidence" value="ECO:0007669"/>
    <property type="project" value="Ensembl"/>
</dbReference>
<dbReference type="GO" id="GO:0032998">
    <property type="term" value="C:Fc-epsilon receptor I complex"/>
    <property type="evidence" value="ECO:0007669"/>
    <property type="project" value="Ensembl"/>
</dbReference>
<keyword evidence="8" id="KW-0472">Membrane</keyword>
<dbReference type="GO" id="GO:0009897">
    <property type="term" value="C:external side of plasma membrane"/>
    <property type="evidence" value="ECO:0007669"/>
    <property type="project" value="Ensembl"/>
</dbReference>
<dbReference type="GO" id="GO:0042742">
    <property type="term" value="P:defense response to bacterium"/>
    <property type="evidence" value="ECO:0007669"/>
    <property type="project" value="Ensembl"/>
</dbReference>
<dbReference type="GO" id="GO:0050766">
    <property type="term" value="P:positive regulation of phagocytosis"/>
    <property type="evidence" value="ECO:0007669"/>
    <property type="project" value="Ensembl"/>
</dbReference>
<dbReference type="GO" id="GO:0002292">
    <property type="term" value="P:T cell differentiation involved in immune response"/>
    <property type="evidence" value="ECO:0007669"/>
    <property type="project" value="Ensembl"/>
</dbReference>
<dbReference type="GO" id="GO:0002283">
    <property type="term" value="P:neutrophil activation involved in immune response"/>
    <property type="evidence" value="ECO:0007669"/>
    <property type="project" value="Ensembl"/>
</dbReference>
<dbReference type="GO" id="GO:0030316">
    <property type="term" value="P:osteoclast differentiation"/>
    <property type="evidence" value="ECO:0007669"/>
    <property type="project" value="Ensembl"/>
</dbReference>
<dbReference type="AlphaFoldDB" id="A0A2K5VHP4"/>
<dbReference type="GO" id="GO:0032755">
    <property type="term" value="P:positive regulation of interleukin-6 production"/>
    <property type="evidence" value="ECO:0007669"/>
    <property type="project" value="Ensembl"/>
</dbReference>
<dbReference type="Pfam" id="PF11628">
    <property type="entry name" value="TCR_zetazeta"/>
    <property type="match status" value="1"/>
</dbReference>
<dbReference type="GO" id="GO:0002431">
    <property type="term" value="P:Fc receptor mediated stimulatory signaling pathway"/>
    <property type="evidence" value="ECO:0007669"/>
    <property type="project" value="Ensembl"/>
</dbReference>
<keyword evidence="11" id="KW-1185">Reference proteome</keyword>
<feature type="chain" id="PRO_5014426923" evidence="9">
    <location>
        <begin position="19"/>
        <end position="112"/>
    </location>
</feature>
<sequence length="112" mass="11817">MIPAVVLLLLLLVEQAAALGEPQLCYILDAILFLYGIVLTLLYCRLKIQVRKAAIASYEKSDGVYTMESPSVASLQCSGAISAQCNLSLPGSSDSCASASRVARTTSTTMPS</sequence>
<evidence type="ECO:0000256" key="3">
    <source>
        <dbReference type="ARBA" id="ARBA00022553"/>
    </source>
</evidence>
<dbReference type="GO" id="GO:0019767">
    <property type="term" value="F:IgE receptor activity"/>
    <property type="evidence" value="ECO:0007669"/>
    <property type="project" value="Ensembl"/>
</dbReference>
<dbReference type="VEuPathDB" id="HostDB:ENSMFAG00000043727"/>
<feature type="compositionally biased region" description="Low complexity" evidence="7">
    <location>
        <begin position="95"/>
        <end position="112"/>
    </location>
</feature>
<comment type="subcellular location">
    <subcellularLocation>
        <location evidence="1">Cell membrane</location>
        <topology evidence="1">Single-pass type I membrane protein</topology>
    </subcellularLocation>
</comment>
<dbReference type="GO" id="GO:0033026">
    <property type="term" value="P:negative regulation of mast cell apoptotic process"/>
    <property type="evidence" value="ECO:0007669"/>
    <property type="project" value="Ensembl"/>
</dbReference>
<dbReference type="GO" id="GO:0019863">
    <property type="term" value="F:IgE binding"/>
    <property type="evidence" value="ECO:0007669"/>
    <property type="project" value="Ensembl"/>
</dbReference>
<evidence type="ECO:0000256" key="7">
    <source>
        <dbReference type="SAM" id="MobiDB-lite"/>
    </source>
</evidence>
<dbReference type="GO" id="GO:0043306">
    <property type="term" value="P:positive regulation of mast cell degranulation"/>
    <property type="evidence" value="ECO:0007669"/>
    <property type="project" value="Ensembl"/>
</dbReference>
<dbReference type="GO" id="GO:0042590">
    <property type="term" value="P:antigen processing and presentation of exogenous peptide antigen via MHC class I"/>
    <property type="evidence" value="ECO:0007669"/>
    <property type="project" value="Ensembl"/>
</dbReference>
<evidence type="ECO:0000256" key="5">
    <source>
        <dbReference type="ARBA" id="ARBA00023157"/>
    </source>
</evidence>
<dbReference type="GO" id="GO:0071404">
    <property type="term" value="P:cellular response to low-density lipoprotein particle stimulus"/>
    <property type="evidence" value="ECO:0007669"/>
    <property type="project" value="Ensembl"/>
</dbReference>
<organism evidence="10 11">
    <name type="scientific">Macaca fascicularis</name>
    <name type="common">Crab-eating macaque</name>
    <name type="synonym">Cynomolgus monkey</name>
    <dbReference type="NCBI Taxonomy" id="9541"/>
    <lineage>
        <taxon>Eukaryota</taxon>
        <taxon>Metazoa</taxon>
        <taxon>Chordata</taxon>
        <taxon>Craniata</taxon>
        <taxon>Vertebrata</taxon>
        <taxon>Euteleostomi</taxon>
        <taxon>Mammalia</taxon>
        <taxon>Eutheria</taxon>
        <taxon>Euarchontoglires</taxon>
        <taxon>Primates</taxon>
        <taxon>Haplorrhini</taxon>
        <taxon>Catarrhini</taxon>
        <taxon>Cercopithecidae</taxon>
        <taxon>Cercopithecinae</taxon>
        <taxon>Macaca</taxon>
    </lineage>
</organism>
<keyword evidence="3" id="KW-0597">Phosphoprotein</keyword>
<evidence type="ECO:0000256" key="1">
    <source>
        <dbReference type="ARBA" id="ARBA00004251"/>
    </source>
</evidence>
<dbReference type="GO" id="GO:0042803">
    <property type="term" value="F:protein homodimerization activity"/>
    <property type="evidence" value="ECO:0007669"/>
    <property type="project" value="Ensembl"/>
</dbReference>
<feature type="region of interest" description="Disordered" evidence="7">
    <location>
        <begin position="89"/>
        <end position="112"/>
    </location>
</feature>
<name>A0A2K5VHP4_MACFA</name>
<proteinExistence type="predicted"/>
<dbReference type="GO" id="GO:0016064">
    <property type="term" value="P:immunoglobulin mediated immune response"/>
    <property type="evidence" value="ECO:0007669"/>
    <property type="project" value="Ensembl"/>
</dbReference>
<accession>A0A2K5VHP4</accession>
<dbReference type="GO" id="GO:0010543">
    <property type="term" value="P:regulation of platelet activation"/>
    <property type="evidence" value="ECO:0007669"/>
    <property type="project" value="Ensembl"/>
</dbReference>
<evidence type="ECO:0000313" key="10">
    <source>
        <dbReference type="Ensembl" id="ENSMFAP00000024261.1"/>
    </source>
</evidence>
<dbReference type="GO" id="GO:0031623">
    <property type="term" value="P:receptor internalization"/>
    <property type="evidence" value="ECO:0007669"/>
    <property type="project" value="Ensembl"/>
</dbReference>
<keyword evidence="8" id="KW-0812">Transmembrane</keyword>
<evidence type="ECO:0000256" key="6">
    <source>
        <dbReference type="ARBA" id="ARBA00023170"/>
    </source>
</evidence>
<evidence type="ECO:0000256" key="2">
    <source>
        <dbReference type="ARBA" id="ARBA00022475"/>
    </source>
</evidence>
<dbReference type="Ensembl" id="ENSMFAT00000032400.2">
    <property type="protein sequence ID" value="ENSMFAP00000024261.1"/>
    <property type="gene ID" value="ENSMFAG00000043727.2"/>
</dbReference>
<evidence type="ECO:0000256" key="4">
    <source>
        <dbReference type="ARBA" id="ARBA00022859"/>
    </source>
</evidence>
<dbReference type="GO" id="GO:0033001">
    <property type="term" value="C:Fc-gamma receptor III complex"/>
    <property type="evidence" value="ECO:0007669"/>
    <property type="project" value="Ensembl"/>
</dbReference>
<dbReference type="GO" id="GO:0001812">
    <property type="term" value="P:positive regulation of type I hypersensitivity"/>
    <property type="evidence" value="ECO:0007669"/>
    <property type="project" value="Ensembl"/>
</dbReference>
<dbReference type="PANTHER" id="PTHR16803:SF0">
    <property type="entry name" value="HIGH AFFINITY IMMUNOGLOBULIN EPSILON RECEPTOR SUBUNIT GAMMA"/>
    <property type="match status" value="1"/>
</dbReference>
<keyword evidence="4" id="KW-0391">Immunity</keyword>
<keyword evidence="2" id="KW-1003">Cell membrane</keyword>
<feature type="signal peptide" evidence="9">
    <location>
        <begin position="1"/>
        <end position="18"/>
    </location>
</feature>
<evidence type="ECO:0000256" key="9">
    <source>
        <dbReference type="SAM" id="SignalP"/>
    </source>
</evidence>
<dbReference type="GO" id="GO:0032733">
    <property type="term" value="P:positive regulation of interleukin-10 production"/>
    <property type="evidence" value="ECO:0007669"/>
    <property type="project" value="Ensembl"/>
</dbReference>
<dbReference type="GO" id="GO:2000010">
    <property type="term" value="P:positive regulation of protein localization to cell surface"/>
    <property type="evidence" value="ECO:0007669"/>
    <property type="project" value="Ensembl"/>
</dbReference>
<dbReference type="GO" id="GO:0032760">
    <property type="term" value="P:positive regulation of tumor necrosis factor production"/>
    <property type="evidence" value="ECO:0007669"/>
    <property type="project" value="Ensembl"/>
</dbReference>
<dbReference type="GO" id="GO:0001798">
    <property type="term" value="P:positive regulation of type IIa hypersensitivity"/>
    <property type="evidence" value="ECO:0007669"/>
    <property type="project" value="Ensembl"/>
</dbReference>
<dbReference type="GO" id="GO:0002554">
    <property type="term" value="P:serotonin secretion by platelet"/>
    <property type="evidence" value="ECO:0007669"/>
    <property type="project" value="Ensembl"/>
</dbReference>
<dbReference type="GO" id="GO:0033024">
    <property type="term" value="P:mast cell apoptotic process"/>
    <property type="evidence" value="ECO:0007669"/>
    <property type="project" value="Ensembl"/>
</dbReference>
<dbReference type="GO" id="GO:0038094">
    <property type="term" value="P:Fc-gamma receptor signaling pathway"/>
    <property type="evidence" value="ECO:0007669"/>
    <property type="project" value="Ensembl"/>
</dbReference>
<dbReference type="GO" id="GO:0007229">
    <property type="term" value="P:integrin-mediated signaling pathway"/>
    <property type="evidence" value="ECO:0007669"/>
    <property type="project" value="Ensembl"/>
</dbReference>
<dbReference type="GO" id="GO:0072659">
    <property type="term" value="P:protein localization to plasma membrane"/>
    <property type="evidence" value="ECO:0007669"/>
    <property type="project" value="Ensembl"/>
</dbReference>
<dbReference type="GO" id="GO:0038156">
    <property type="term" value="P:interleukin-3-mediated signaling pathway"/>
    <property type="evidence" value="ECO:0007669"/>
    <property type="project" value="Ensembl"/>
</dbReference>
<keyword evidence="5" id="KW-1015">Disulfide bond</keyword>
<keyword evidence="9" id="KW-0732">Signal</keyword>
<dbReference type="Proteomes" id="UP000233100">
    <property type="component" value="Chromosome 1"/>
</dbReference>
<dbReference type="GeneTree" id="ENSGT00390000003894"/>
<dbReference type="Bgee" id="ENSMFAG00000043727">
    <property type="expression patterns" value="Expressed in bone marrow and 13 other cell types or tissues"/>
</dbReference>
<keyword evidence="6" id="KW-0675">Receptor</keyword>
<dbReference type="GO" id="GO:0043303">
    <property type="term" value="P:mast cell degranulation"/>
    <property type="evidence" value="ECO:0007669"/>
    <property type="project" value="Ensembl"/>
</dbReference>
<feature type="transmembrane region" description="Helical" evidence="8">
    <location>
        <begin position="26"/>
        <end position="44"/>
    </location>
</feature>
<dbReference type="GO" id="GO:0032765">
    <property type="term" value="P:positive regulation of mast cell cytokine production"/>
    <property type="evidence" value="ECO:0007669"/>
    <property type="project" value="Ensembl"/>
</dbReference>
<keyword evidence="8" id="KW-1133">Transmembrane helix</keyword>
<dbReference type="GO" id="GO:0032753">
    <property type="term" value="P:positive regulation of interleukin-4 production"/>
    <property type="evidence" value="ECO:0007669"/>
    <property type="project" value="Ensembl"/>
</dbReference>
<gene>
    <name evidence="10" type="primary">FCER1G</name>
</gene>
<evidence type="ECO:0000256" key="8">
    <source>
        <dbReference type="SAM" id="Phobius"/>
    </source>
</evidence>
<dbReference type="InterPro" id="IPR042340">
    <property type="entry name" value="FCER1G"/>
</dbReference>
<reference evidence="10" key="2">
    <citation type="submission" date="2025-08" db="UniProtKB">
        <authorList>
            <consortium name="Ensembl"/>
        </authorList>
    </citation>
    <scope>IDENTIFICATION</scope>
</reference>
<reference evidence="10 11" key="1">
    <citation type="submission" date="2013-03" db="EMBL/GenBank/DDBJ databases">
        <authorList>
            <person name="Warren W."/>
            <person name="Wilson R.K."/>
        </authorList>
    </citation>
    <scope>NUCLEOTIDE SEQUENCE</scope>
</reference>
<reference evidence="10" key="3">
    <citation type="submission" date="2025-09" db="UniProtKB">
        <authorList>
            <consortium name="Ensembl"/>
        </authorList>
    </citation>
    <scope>IDENTIFICATION</scope>
</reference>